<protein>
    <submittedName>
        <fullName evidence="2">DUF4283 domain protein</fullName>
    </submittedName>
</protein>
<organism evidence="2 3">
    <name type="scientific">Trifolium medium</name>
    <dbReference type="NCBI Taxonomy" id="97028"/>
    <lineage>
        <taxon>Eukaryota</taxon>
        <taxon>Viridiplantae</taxon>
        <taxon>Streptophyta</taxon>
        <taxon>Embryophyta</taxon>
        <taxon>Tracheophyta</taxon>
        <taxon>Spermatophyta</taxon>
        <taxon>Magnoliopsida</taxon>
        <taxon>eudicotyledons</taxon>
        <taxon>Gunneridae</taxon>
        <taxon>Pentapetalae</taxon>
        <taxon>rosids</taxon>
        <taxon>fabids</taxon>
        <taxon>Fabales</taxon>
        <taxon>Fabaceae</taxon>
        <taxon>Papilionoideae</taxon>
        <taxon>50 kb inversion clade</taxon>
        <taxon>NPAAA clade</taxon>
        <taxon>Hologalegina</taxon>
        <taxon>IRL clade</taxon>
        <taxon>Trifolieae</taxon>
        <taxon>Trifolium</taxon>
    </lineage>
</organism>
<evidence type="ECO:0000313" key="2">
    <source>
        <dbReference type="EMBL" id="MCH86280.1"/>
    </source>
</evidence>
<keyword evidence="3" id="KW-1185">Reference proteome</keyword>
<dbReference type="PANTHER" id="PTHR34427:SF5">
    <property type="entry name" value="DUF4283 DOMAIN-CONTAINING PROTEIN"/>
    <property type="match status" value="1"/>
</dbReference>
<dbReference type="AlphaFoldDB" id="A0A392MFK8"/>
<feature type="compositionally biased region" description="Polar residues" evidence="1">
    <location>
        <begin position="388"/>
        <end position="399"/>
    </location>
</feature>
<dbReference type="EMBL" id="LXQA010010059">
    <property type="protein sequence ID" value="MCH86280.1"/>
    <property type="molecule type" value="Genomic_DNA"/>
</dbReference>
<dbReference type="Proteomes" id="UP000265520">
    <property type="component" value="Unassembled WGS sequence"/>
</dbReference>
<feature type="region of interest" description="Disordered" evidence="1">
    <location>
        <begin position="354"/>
        <end position="399"/>
    </location>
</feature>
<sequence length="497" mass="53615">MYGLPLHVWGVKTLREIVARCGVFLAVDNETLKRNRLDIARVQIETKLLGYINFVIKIRVQGAIYKVRVVEEGVGPAELELLTVEDPLGWSVVASSCHSGGGGAAKAVLDGLDGEDSESGASEECQQDPAQILSVAVESTKGVCILENCTDRTFDNTTLKMPIPSNMEKEIVTGEKCVLGELVGVQSPRVLVREGRGGQSEVAPAKECDVNNLPSSKDCAVFVDPSSIGPANGFDPISYVGRDEPIIVASPTPYTGPLSLGKGGQMCNIPLIEKFDKLISTSRGKVDGVHESSDLSESFDKPNSLDDLQDPNFTNSKSIRHRKTIMRLPFPSMAGHKCLRLVEAISGASRPIRRRKTVAEDDPTRLDVSSISETGDKCGQHSLEGGSMHSSSTSEGATQSIPGIDLTVVLHSRNPPVSHSGVQLLLGEHSLQDVDGFLTSRDDPVCKTLEAEALITVQQDLGILFNSADEIPTDRLINLEDRDRNELAKWQESNGPQ</sequence>
<gene>
    <name evidence="2" type="ORF">A2U01_0007134</name>
</gene>
<proteinExistence type="predicted"/>
<comment type="caution">
    <text evidence="2">The sequence shown here is derived from an EMBL/GenBank/DDBJ whole genome shotgun (WGS) entry which is preliminary data.</text>
</comment>
<evidence type="ECO:0000256" key="1">
    <source>
        <dbReference type="SAM" id="MobiDB-lite"/>
    </source>
</evidence>
<dbReference type="PANTHER" id="PTHR34427">
    <property type="entry name" value="DUF4283 DOMAIN PROTEIN"/>
    <property type="match status" value="1"/>
</dbReference>
<feature type="compositionally biased region" description="Basic and acidic residues" evidence="1">
    <location>
        <begin position="287"/>
        <end position="304"/>
    </location>
</feature>
<reference evidence="2 3" key="1">
    <citation type="journal article" date="2018" name="Front. Plant Sci.">
        <title>Red Clover (Trifolium pratense) and Zigzag Clover (T. medium) - A Picture of Genomic Similarities and Differences.</title>
        <authorList>
            <person name="Dluhosova J."/>
            <person name="Istvanek J."/>
            <person name="Nedelnik J."/>
            <person name="Repkova J."/>
        </authorList>
    </citation>
    <scope>NUCLEOTIDE SEQUENCE [LARGE SCALE GENOMIC DNA]</scope>
    <source>
        <strain evidence="3">cv. 10/8</strain>
        <tissue evidence="2">Leaf</tissue>
    </source>
</reference>
<evidence type="ECO:0000313" key="3">
    <source>
        <dbReference type="Proteomes" id="UP000265520"/>
    </source>
</evidence>
<name>A0A392MFK8_9FABA</name>
<accession>A0A392MFK8</accession>
<feature type="region of interest" description="Disordered" evidence="1">
    <location>
        <begin position="287"/>
        <end position="318"/>
    </location>
</feature>